<gene>
    <name evidence="5" type="ORF">CES85_0298</name>
    <name evidence="6" type="ORF">F3W84_18585</name>
</gene>
<dbReference type="NCBIfam" id="NF004627">
    <property type="entry name" value="PRK05968.1"/>
    <property type="match status" value="1"/>
</dbReference>
<keyword evidence="8" id="KW-1185">Reference proteome</keyword>
<proteinExistence type="inferred from homology"/>
<dbReference type="GO" id="GO:0019346">
    <property type="term" value="P:transsulfuration"/>
    <property type="evidence" value="ECO:0007669"/>
    <property type="project" value="InterPro"/>
</dbReference>
<evidence type="ECO:0000256" key="2">
    <source>
        <dbReference type="ARBA" id="ARBA00022898"/>
    </source>
</evidence>
<accession>A0A248UJX6</accession>
<evidence type="ECO:0000256" key="3">
    <source>
        <dbReference type="PIRSR" id="PIRSR001434-2"/>
    </source>
</evidence>
<dbReference type="CDD" id="cd00614">
    <property type="entry name" value="CGS_like"/>
    <property type="match status" value="1"/>
</dbReference>
<protein>
    <submittedName>
        <fullName evidence="6">Aminotransferase class I/II-fold pyridoxal phosphate-dependent enzyme</fullName>
    </submittedName>
    <submittedName>
        <fullName evidence="5">Cys/Met metabolism PLP-dependent enzyme family protein</fullName>
    </submittedName>
</protein>
<feature type="modified residue" description="N6-(pyridoxal phosphate)lysine" evidence="3">
    <location>
        <position position="208"/>
    </location>
</feature>
<dbReference type="InterPro" id="IPR015421">
    <property type="entry name" value="PyrdxlP-dep_Trfase_major"/>
</dbReference>
<reference evidence="6 8" key="2">
    <citation type="submission" date="2019-09" db="EMBL/GenBank/DDBJ databases">
        <title>Biological control of the noxious weed angled onion (Allium triquetrum) thwarted by endophytic bacteria in Victoria, Australia.</title>
        <authorList>
            <person name="Tehranchian P."/>
            <person name="Adair R.J."/>
            <person name="Van T.H."/>
            <person name="Morrison P.D."/>
            <person name="Williams H."/>
            <person name="Lawrie A.C."/>
        </authorList>
    </citation>
    <scope>NUCLEOTIDE SEQUENCE [LARGE SCALE GENOMIC DNA]</scope>
    <source>
        <strain evidence="6 8">RPTAtOch1</strain>
    </source>
</reference>
<dbReference type="Pfam" id="PF01053">
    <property type="entry name" value="Cys_Met_Meta_PP"/>
    <property type="match status" value="1"/>
</dbReference>
<dbReference type="PIRSF" id="PIRSF001434">
    <property type="entry name" value="CGS"/>
    <property type="match status" value="1"/>
</dbReference>
<reference evidence="5 7" key="1">
    <citation type="submission" date="2017-07" db="EMBL/GenBank/DDBJ databases">
        <title>Phylogenetic study on the rhizospheric bacterium Ochrobactrum sp. A44.</title>
        <authorList>
            <person name="Krzyzanowska D.M."/>
            <person name="Ossowicki A."/>
            <person name="Rajewska M."/>
            <person name="Maciag T."/>
            <person name="Kaczynski Z."/>
            <person name="Czerwicka M."/>
            <person name="Jafra S."/>
        </authorList>
    </citation>
    <scope>NUCLEOTIDE SEQUENCE [LARGE SCALE GENOMIC DNA]</scope>
    <source>
        <strain evidence="5 7">A44</strain>
    </source>
</reference>
<evidence type="ECO:0000256" key="4">
    <source>
        <dbReference type="RuleBase" id="RU362118"/>
    </source>
</evidence>
<name>A0A248UJX6_9HYPH</name>
<dbReference type="FunFam" id="3.40.640.10:FF:000046">
    <property type="entry name" value="Cystathionine gamma-lyase"/>
    <property type="match status" value="1"/>
</dbReference>
<dbReference type="EMBL" id="CP022604">
    <property type="protein sequence ID" value="ASV87147.1"/>
    <property type="molecule type" value="Genomic_DNA"/>
</dbReference>
<sequence length="389" mass="42048">MTDGMDPLDFAALTVAHDESNAYDAVVPPIVQTSLFTFPSYDDMVASYRGEKVRPIYTRGLNPTVRAFEEMLAKLEGGEDALGFASGMAAISSSVLAFVNPGDRIVAVRHVYPDAFRLFGTILKRMQVQVDYVDGRDEEAVAKALPGAKIFYMESPTSWVMEAHDVGALAKIAKQHGVLSIIDNSWASPIFQRPLSLGVDLVVHSASKYLGGHSDVVAGVVTGSKALINAIRAETYPYLGGKLSPFDAWLLIRGMRTLPTRMKAHEASALEIAKRLQALDTVETVCHPALANRLPAGLTGTSGLFSVIFHEGVNIREFCNHLNLFKLGVSWGGHESLIVPGEVVLQQKAQPNSAHTFGIDARSVRLHVGLEGTEALWRDIEGALAQSIA</sequence>
<keyword evidence="6" id="KW-0808">Transferase</keyword>
<dbReference type="Proteomes" id="UP000327108">
    <property type="component" value="Unassembled WGS sequence"/>
</dbReference>
<dbReference type="KEGG" id="och:CES85_0298"/>
<dbReference type="OrthoDB" id="9790858at2"/>
<evidence type="ECO:0000313" key="7">
    <source>
        <dbReference type="Proteomes" id="UP000215256"/>
    </source>
</evidence>
<keyword evidence="6" id="KW-0032">Aminotransferase</keyword>
<dbReference type="Proteomes" id="UP000215256">
    <property type="component" value="Chromosome 1"/>
</dbReference>
<comment type="similarity">
    <text evidence="4">Belongs to the trans-sulfuration enzymes family.</text>
</comment>
<dbReference type="PANTHER" id="PTHR11808:SF80">
    <property type="entry name" value="CYSTATHIONINE GAMMA-LYASE"/>
    <property type="match status" value="1"/>
</dbReference>
<evidence type="ECO:0000313" key="8">
    <source>
        <dbReference type="Proteomes" id="UP000327108"/>
    </source>
</evidence>
<dbReference type="GO" id="GO:0030170">
    <property type="term" value="F:pyridoxal phosphate binding"/>
    <property type="evidence" value="ECO:0007669"/>
    <property type="project" value="InterPro"/>
</dbReference>
<keyword evidence="2 3" id="KW-0663">Pyridoxal phosphate</keyword>
<dbReference type="RefSeq" id="WP_095446006.1">
    <property type="nucleotide sequence ID" value="NZ_CP022604.1"/>
</dbReference>
<evidence type="ECO:0000256" key="1">
    <source>
        <dbReference type="ARBA" id="ARBA00001933"/>
    </source>
</evidence>
<organism evidence="5 7">
    <name type="scientific">Ochrobactrum quorumnocens</name>
    <dbReference type="NCBI Taxonomy" id="271865"/>
    <lineage>
        <taxon>Bacteria</taxon>
        <taxon>Pseudomonadati</taxon>
        <taxon>Pseudomonadota</taxon>
        <taxon>Alphaproteobacteria</taxon>
        <taxon>Hyphomicrobiales</taxon>
        <taxon>Brucellaceae</taxon>
        <taxon>Brucella/Ochrobactrum group</taxon>
        <taxon>Ochrobactrum</taxon>
    </lineage>
</organism>
<dbReference type="InterPro" id="IPR000277">
    <property type="entry name" value="Cys/Met-Metab_PyrdxlP-dep_enz"/>
</dbReference>
<dbReference type="GO" id="GO:0016846">
    <property type="term" value="F:carbon-sulfur lyase activity"/>
    <property type="evidence" value="ECO:0007669"/>
    <property type="project" value="TreeGrafter"/>
</dbReference>
<dbReference type="Gene3D" id="3.40.640.10">
    <property type="entry name" value="Type I PLP-dependent aspartate aminotransferase-like (Major domain)"/>
    <property type="match status" value="1"/>
</dbReference>
<dbReference type="SUPFAM" id="SSF53383">
    <property type="entry name" value="PLP-dependent transferases"/>
    <property type="match status" value="1"/>
</dbReference>
<dbReference type="GO" id="GO:0005737">
    <property type="term" value="C:cytoplasm"/>
    <property type="evidence" value="ECO:0007669"/>
    <property type="project" value="TreeGrafter"/>
</dbReference>
<evidence type="ECO:0000313" key="5">
    <source>
        <dbReference type="EMBL" id="ASV87147.1"/>
    </source>
</evidence>
<dbReference type="EMBL" id="VYXQ01000021">
    <property type="protein sequence ID" value="KAA9361867.1"/>
    <property type="molecule type" value="Genomic_DNA"/>
</dbReference>
<dbReference type="Gene3D" id="3.90.1150.10">
    <property type="entry name" value="Aspartate Aminotransferase, domain 1"/>
    <property type="match status" value="1"/>
</dbReference>
<dbReference type="PANTHER" id="PTHR11808">
    <property type="entry name" value="TRANS-SULFURATION ENZYME FAMILY MEMBER"/>
    <property type="match status" value="1"/>
</dbReference>
<dbReference type="InterPro" id="IPR015424">
    <property type="entry name" value="PyrdxlP-dep_Trfase"/>
</dbReference>
<dbReference type="GO" id="GO:0008483">
    <property type="term" value="F:transaminase activity"/>
    <property type="evidence" value="ECO:0007669"/>
    <property type="project" value="UniProtKB-KW"/>
</dbReference>
<comment type="cofactor">
    <cofactor evidence="1 4">
        <name>pyridoxal 5'-phosphate</name>
        <dbReference type="ChEBI" id="CHEBI:597326"/>
    </cofactor>
</comment>
<dbReference type="AlphaFoldDB" id="A0A248UJX6"/>
<dbReference type="InterPro" id="IPR015422">
    <property type="entry name" value="PyrdxlP-dep_Trfase_small"/>
</dbReference>
<evidence type="ECO:0000313" key="6">
    <source>
        <dbReference type="EMBL" id="KAA9361867.1"/>
    </source>
</evidence>